<evidence type="ECO:0000313" key="2">
    <source>
        <dbReference type="Proteomes" id="UP001056120"/>
    </source>
</evidence>
<sequence length="1077" mass="118382">MRRIKLHLLYLSTLACFLPPHAPVSSLSSDGETLLSLATHWASIPPTWNASDADPCLWLGVLCDDSNNKRVVSLKLPSSGIIGEIGPEISRLTRLKSLNLSSNRISGTIPWQIGNCSLVQQLDLSLNILAGKIPDSLGKLLNLRHLSLFNNSLNGSLPEPIFGIPTLRALLLSFNHLTGFLPPNLGNATMLQHLYIDNNHFTGSLPHTLNANLVYLDAHSAGLEGAIPLGGYSSCNSLIYLDLSFNQFIGLPPALANCSNLEQFAVVDCGLTGPIPSSFGQLTKLTLLYLSINHLSGNIPPELANCTSLTDLQLDRNQLHGTIPSELGTLNFTTLYFFTNRLTGEVPISIWKIQTLENLLIYQNRLVGELPIEVAQLKHLKEFTLYDNHFFGTIPQSLGINGSLTIIDFYNNSFTGPIPPNFCSGNQLEKLVLGFNSFRGSIPSQFGNCPSLKRLIINNSNLTGLLPHFVNNPNLLYMNLEGNAFTGEIPGSFGKLTNITEINLSKNRLSGLLPLELGNLLQLQALDLSNNALEGPLPPQLASCSRLLNLDASHNLFNGSIPTALRTMSGLLTLDLSQNQFSGDIPTFISEFQALTDLRLGGNPLGGMIPSSIVELKALVTLNISNNGLIGDIPSGFSKLLMLQQLDVSHNHLTGTLQSLSELRVLTDLNISYNLFTGPIPANLVKILNSSFFLGNPGLCVDCGLNSCDAASRKFRRCSRHSGREKGLTKFQTAMVALSTSAFLFAVVVGLGFMFQSRQREKHDIEEMYSDKDDKEEGYLFHKVMEATEDLNDRYIIGRGAHGTVYKASLGPDGVYAVKKLMFGSSKEGSTSMVREIETVGKVRHRNLVRLEDFWVKKDYGLILYRYMHNGSLHDILHEVHPPPLLDWSIRCNIALGTAHGLSYLHFDCDPPIVHRDIKPMNILLDAELEPHISDFGIAKLLDQSSPALMSGTLRGTIGYIAPENAFTSTKSKESDVYSFGVVLLELITRKKAVDPSFADGMDIVKWVRSVWNEKKEIEAVVDAGLLYDSSVREEVTRVLEIALRCTQTESSRRPSMRDVVKELEDVYAAATRSKLK</sequence>
<organism evidence="1 2">
    <name type="scientific">Smallanthus sonchifolius</name>
    <dbReference type="NCBI Taxonomy" id="185202"/>
    <lineage>
        <taxon>Eukaryota</taxon>
        <taxon>Viridiplantae</taxon>
        <taxon>Streptophyta</taxon>
        <taxon>Embryophyta</taxon>
        <taxon>Tracheophyta</taxon>
        <taxon>Spermatophyta</taxon>
        <taxon>Magnoliopsida</taxon>
        <taxon>eudicotyledons</taxon>
        <taxon>Gunneridae</taxon>
        <taxon>Pentapetalae</taxon>
        <taxon>asterids</taxon>
        <taxon>campanulids</taxon>
        <taxon>Asterales</taxon>
        <taxon>Asteraceae</taxon>
        <taxon>Asteroideae</taxon>
        <taxon>Heliantheae alliance</taxon>
        <taxon>Millerieae</taxon>
        <taxon>Smallanthus</taxon>
    </lineage>
</organism>
<keyword evidence="2" id="KW-1185">Reference proteome</keyword>
<name>A0ACB9GS23_9ASTR</name>
<dbReference type="EMBL" id="CM042031">
    <property type="protein sequence ID" value="KAI3786244.1"/>
    <property type="molecule type" value="Genomic_DNA"/>
</dbReference>
<proteinExistence type="predicted"/>
<comment type="caution">
    <text evidence="1">The sequence shown here is derived from an EMBL/GenBank/DDBJ whole genome shotgun (WGS) entry which is preliminary data.</text>
</comment>
<dbReference type="Proteomes" id="UP001056120">
    <property type="component" value="Linkage Group LG14"/>
</dbReference>
<gene>
    <name evidence="1" type="ORF">L1987_45379</name>
</gene>
<accession>A0ACB9GS23</accession>
<evidence type="ECO:0000313" key="1">
    <source>
        <dbReference type="EMBL" id="KAI3786244.1"/>
    </source>
</evidence>
<reference evidence="2" key="1">
    <citation type="journal article" date="2022" name="Mol. Ecol. Resour.">
        <title>The genomes of chicory, endive, great burdock and yacon provide insights into Asteraceae palaeo-polyploidization history and plant inulin production.</title>
        <authorList>
            <person name="Fan W."/>
            <person name="Wang S."/>
            <person name="Wang H."/>
            <person name="Wang A."/>
            <person name="Jiang F."/>
            <person name="Liu H."/>
            <person name="Zhao H."/>
            <person name="Xu D."/>
            <person name="Zhang Y."/>
        </authorList>
    </citation>
    <scope>NUCLEOTIDE SEQUENCE [LARGE SCALE GENOMIC DNA]</scope>
    <source>
        <strain evidence="2">cv. Yunnan</strain>
    </source>
</reference>
<protein>
    <submittedName>
        <fullName evidence="1">Uncharacterized protein</fullName>
    </submittedName>
</protein>
<reference evidence="1 2" key="2">
    <citation type="journal article" date="2022" name="Mol. Ecol. Resour.">
        <title>The genomes of chicory, endive, great burdock and yacon provide insights into Asteraceae paleo-polyploidization history and plant inulin production.</title>
        <authorList>
            <person name="Fan W."/>
            <person name="Wang S."/>
            <person name="Wang H."/>
            <person name="Wang A."/>
            <person name="Jiang F."/>
            <person name="Liu H."/>
            <person name="Zhao H."/>
            <person name="Xu D."/>
            <person name="Zhang Y."/>
        </authorList>
    </citation>
    <scope>NUCLEOTIDE SEQUENCE [LARGE SCALE GENOMIC DNA]</scope>
    <source>
        <strain evidence="2">cv. Yunnan</strain>
        <tissue evidence="1">Leaves</tissue>
    </source>
</reference>